<dbReference type="GO" id="GO:0005634">
    <property type="term" value="C:nucleus"/>
    <property type="evidence" value="ECO:0007669"/>
    <property type="project" value="TreeGrafter"/>
</dbReference>
<dbReference type="GeneID" id="34616550"/>
<feature type="repeat" description="ANK" evidence="3">
    <location>
        <begin position="55"/>
        <end position="87"/>
    </location>
</feature>
<dbReference type="SMART" id="SM00248">
    <property type="entry name" value="ANK"/>
    <property type="match status" value="3"/>
</dbReference>
<dbReference type="VEuPathDB" id="FungiDB:ASPZODRAFT_76440"/>
<dbReference type="PROSITE" id="PS50297">
    <property type="entry name" value="ANK_REP_REGION"/>
    <property type="match status" value="2"/>
</dbReference>
<keyword evidence="2 3" id="KW-0040">ANK repeat</keyword>
<dbReference type="InterPro" id="IPR002110">
    <property type="entry name" value="Ankyrin_rpt"/>
</dbReference>
<dbReference type="STRING" id="1073090.A0A1L9S5U2"/>
<dbReference type="Gene3D" id="1.25.40.20">
    <property type="entry name" value="Ankyrin repeat-containing domain"/>
    <property type="match status" value="1"/>
</dbReference>
<keyword evidence="1" id="KW-0677">Repeat</keyword>
<proteinExistence type="predicted"/>
<gene>
    <name evidence="4" type="ORF">ASPZODRAFT_76440</name>
</gene>
<dbReference type="AlphaFoldDB" id="A0A1L9S5U2"/>
<dbReference type="OrthoDB" id="366390at2759"/>
<dbReference type="PROSITE" id="PS50088">
    <property type="entry name" value="ANK_REPEAT"/>
    <property type="match status" value="2"/>
</dbReference>
<dbReference type="RefSeq" id="XP_022577039.1">
    <property type="nucleotide sequence ID" value="XM_022730086.1"/>
</dbReference>
<reference evidence="5" key="1">
    <citation type="journal article" date="2017" name="Genome Biol.">
        <title>Comparative genomics reveals high biological diversity and specific adaptations in the industrially and medically important fungal genus Aspergillus.</title>
        <authorList>
            <person name="de Vries R.P."/>
            <person name="Riley R."/>
            <person name="Wiebenga A."/>
            <person name="Aguilar-Osorio G."/>
            <person name="Amillis S."/>
            <person name="Uchima C.A."/>
            <person name="Anderluh G."/>
            <person name="Asadollahi M."/>
            <person name="Askin M."/>
            <person name="Barry K."/>
            <person name="Battaglia E."/>
            <person name="Bayram O."/>
            <person name="Benocci T."/>
            <person name="Braus-Stromeyer S.A."/>
            <person name="Caldana C."/>
            <person name="Canovas D."/>
            <person name="Cerqueira G.C."/>
            <person name="Chen F."/>
            <person name="Chen W."/>
            <person name="Choi C."/>
            <person name="Clum A."/>
            <person name="Dos Santos R.A."/>
            <person name="Damasio A.R."/>
            <person name="Diallinas G."/>
            <person name="Emri T."/>
            <person name="Fekete E."/>
            <person name="Flipphi M."/>
            <person name="Freyberg S."/>
            <person name="Gallo A."/>
            <person name="Gournas C."/>
            <person name="Habgood R."/>
            <person name="Hainaut M."/>
            <person name="Harispe M.L."/>
            <person name="Henrissat B."/>
            <person name="Hilden K.S."/>
            <person name="Hope R."/>
            <person name="Hossain A."/>
            <person name="Karabika E."/>
            <person name="Karaffa L."/>
            <person name="Karanyi Z."/>
            <person name="Krasevec N."/>
            <person name="Kuo A."/>
            <person name="Kusch H."/>
            <person name="LaButti K."/>
            <person name="Lagendijk E.L."/>
            <person name="Lapidus A."/>
            <person name="Levasseur A."/>
            <person name="Lindquist E."/>
            <person name="Lipzen A."/>
            <person name="Logrieco A.F."/>
            <person name="MacCabe A."/>
            <person name="Maekelae M.R."/>
            <person name="Malavazi I."/>
            <person name="Melin P."/>
            <person name="Meyer V."/>
            <person name="Mielnichuk N."/>
            <person name="Miskei M."/>
            <person name="Molnar A.P."/>
            <person name="Mule G."/>
            <person name="Ngan C.Y."/>
            <person name="Orejas M."/>
            <person name="Orosz E."/>
            <person name="Ouedraogo J.P."/>
            <person name="Overkamp K.M."/>
            <person name="Park H.-S."/>
            <person name="Perrone G."/>
            <person name="Piumi F."/>
            <person name="Punt P.J."/>
            <person name="Ram A.F."/>
            <person name="Ramon A."/>
            <person name="Rauscher S."/>
            <person name="Record E."/>
            <person name="Riano-Pachon D.M."/>
            <person name="Robert V."/>
            <person name="Roehrig J."/>
            <person name="Ruller R."/>
            <person name="Salamov A."/>
            <person name="Salih N.S."/>
            <person name="Samson R.A."/>
            <person name="Sandor E."/>
            <person name="Sanguinetti M."/>
            <person name="Schuetze T."/>
            <person name="Sepcic K."/>
            <person name="Shelest E."/>
            <person name="Sherlock G."/>
            <person name="Sophianopoulou V."/>
            <person name="Squina F.M."/>
            <person name="Sun H."/>
            <person name="Susca A."/>
            <person name="Todd R.B."/>
            <person name="Tsang A."/>
            <person name="Unkles S.E."/>
            <person name="van de Wiele N."/>
            <person name="van Rossen-Uffink D."/>
            <person name="Oliveira J.V."/>
            <person name="Vesth T.C."/>
            <person name="Visser J."/>
            <person name="Yu J.-H."/>
            <person name="Zhou M."/>
            <person name="Andersen M.R."/>
            <person name="Archer D.B."/>
            <person name="Baker S.E."/>
            <person name="Benoit I."/>
            <person name="Brakhage A.A."/>
            <person name="Braus G.H."/>
            <person name="Fischer R."/>
            <person name="Frisvad J.C."/>
            <person name="Goldman G.H."/>
            <person name="Houbraken J."/>
            <person name="Oakley B."/>
            <person name="Pocsi I."/>
            <person name="Scazzocchio C."/>
            <person name="Seiboth B."/>
            <person name="vanKuyk P.A."/>
            <person name="Wortman J."/>
            <person name="Dyer P.S."/>
            <person name="Grigoriev I.V."/>
        </authorList>
    </citation>
    <scope>NUCLEOTIDE SEQUENCE [LARGE SCALE GENOMIC DNA]</scope>
    <source>
        <strain evidence="5">CBS 506.65</strain>
    </source>
</reference>
<evidence type="ECO:0000313" key="5">
    <source>
        <dbReference type="Proteomes" id="UP000184188"/>
    </source>
</evidence>
<dbReference type="InterPro" id="IPR036770">
    <property type="entry name" value="Ankyrin_rpt-contain_sf"/>
</dbReference>
<keyword evidence="5" id="KW-1185">Reference proteome</keyword>
<evidence type="ECO:0000256" key="3">
    <source>
        <dbReference type="PROSITE-ProRule" id="PRU00023"/>
    </source>
</evidence>
<organism evidence="4 5">
    <name type="scientific">Penicilliopsis zonata CBS 506.65</name>
    <dbReference type="NCBI Taxonomy" id="1073090"/>
    <lineage>
        <taxon>Eukaryota</taxon>
        <taxon>Fungi</taxon>
        <taxon>Dikarya</taxon>
        <taxon>Ascomycota</taxon>
        <taxon>Pezizomycotina</taxon>
        <taxon>Eurotiomycetes</taxon>
        <taxon>Eurotiomycetidae</taxon>
        <taxon>Eurotiales</taxon>
        <taxon>Aspergillaceae</taxon>
        <taxon>Penicilliopsis</taxon>
    </lineage>
</organism>
<evidence type="ECO:0000313" key="4">
    <source>
        <dbReference type="EMBL" id="OJJ42529.1"/>
    </source>
</evidence>
<feature type="non-terminal residue" evidence="4">
    <location>
        <position position="114"/>
    </location>
</feature>
<name>A0A1L9S5U2_9EURO</name>
<protein>
    <submittedName>
        <fullName evidence="4">Uncharacterized protein</fullName>
    </submittedName>
</protein>
<dbReference type="EMBL" id="KV878358">
    <property type="protein sequence ID" value="OJJ42529.1"/>
    <property type="molecule type" value="Genomic_DNA"/>
</dbReference>
<dbReference type="Pfam" id="PF12796">
    <property type="entry name" value="Ank_2"/>
    <property type="match status" value="1"/>
</dbReference>
<evidence type="ECO:0000256" key="1">
    <source>
        <dbReference type="ARBA" id="ARBA00022737"/>
    </source>
</evidence>
<sequence>MHTAQLRDALCSAAEEGHAGIIKLLIRASENLASTNESTYGHADNICPLFDCNSEQDTALHLAAMNGHHEAVKVLLDGGAHPEAKDKLLETPLSLAVEEDHLETVRVLLEYKAD</sequence>
<accession>A0A1L9S5U2</accession>
<dbReference type="GO" id="GO:0010468">
    <property type="term" value="P:regulation of gene expression"/>
    <property type="evidence" value="ECO:0007669"/>
    <property type="project" value="TreeGrafter"/>
</dbReference>
<dbReference type="PANTHER" id="PTHR24124">
    <property type="entry name" value="ANKYRIN REPEAT FAMILY A"/>
    <property type="match status" value="1"/>
</dbReference>
<dbReference type="PANTHER" id="PTHR24124:SF14">
    <property type="entry name" value="CHROMOSOME UNDETERMINED SCAFFOLD_25, WHOLE GENOME SHOTGUN SEQUENCE"/>
    <property type="match status" value="1"/>
</dbReference>
<dbReference type="Proteomes" id="UP000184188">
    <property type="component" value="Unassembled WGS sequence"/>
</dbReference>
<dbReference type="SUPFAM" id="SSF48403">
    <property type="entry name" value="Ankyrin repeat"/>
    <property type="match status" value="1"/>
</dbReference>
<feature type="repeat" description="ANK" evidence="3">
    <location>
        <begin position="88"/>
        <end position="114"/>
    </location>
</feature>
<evidence type="ECO:0000256" key="2">
    <source>
        <dbReference type="ARBA" id="ARBA00023043"/>
    </source>
</evidence>